<proteinExistence type="predicted"/>
<organism evidence="2">
    <name type="scientific">Tanacetum cinerariifolium</name>
    <name type="common">Dalmatian daisy</name>
    <name type="synonym">Chrysanthemum cinerariifolium</name>
    <dbReference type="NCBI Taxonomy" id="118510"/>
    <lineage>
        <taxon>Eukaryota</taxon>
        <taxon>Viridiplantae</taxon>
        <taxon>Streptophyta</taxon>
        <taxon>Embryophyta</taxon>
        <taxon>Tracheophyta</taxon>
        <taxon>Spermatophyta</taxon>
        <taxon>Magnoliopsida</taxon>
        <taxon>eudicotyledons</taxon>
        <taxon>Gunneridae</taxon>
        <taxon>Pentapetalae</taxon>
        <taxon>asterids</taxon>
        <taxon>campanulids</taxon>
        <taxon>Asterales</taxon>
        <taxon>Asteraceae</taxon>
        <taxon>Asteroideae</taxon>
        <taxon>Anthemideae</taxon>
        <taxon>Anthemidinae</taxon>
        <taxon>Tanacetum</taxon>
    </lineage>
</organism>
<protein>
    <submittedName>
        <fullName evidence="2">Reverse transcriptase domain-containing protein</fullName>
    </submittedName>
</protein>
<feature type="compositionally biased region" description="Basic and acidic residues" evidence="1">
    <location>
        <begin position="23"/>
        <end position="46"/>
    </location>
</feature>
<dbReference type="GO" id="GO:0003964">
    <property type="term" value="F:RNA-directed DNA polymerase activity"/>
    <property type="evidence" value="ECO:0007669"/>
    <property type="project" value="UniProtKB-KW"/>
</dbReference>
<evidence type="ECO:0000256" key="1">
    <source>
        <dbReference type="SAM" id="MobiDB-lite"/>
    </source>
</evidence>
<reference evidence="2" key="1">
    <citation type="journal article" date="2019" name="Sci. Rep.">
        <title>Draft genome of Tanacetum cinerariifolium, the natural source of mosquito coil.</title>
        <authorList>
            <person name="Yamashiro T."/>
            <person name="Shiraishi A."/>
            <person name="Satake H."/>
            <person name="Nakayama K."/>
        </authorList>
    </citation>
    <scope>NUCLEOTIDE SEQUENCE</scope>
</reference>
<gene>
    <name evidence="2" type="ORF">Tci_650259</name>
</gene>
<accession>A0A699K6Z8</accession>
<dbReference type="AlphaFoldDB" id="A0A699K6Z8"/>
<dbReference type="EMBL" id="BKCJ010487015">
    <property type="protein sequence ID" value="GFA78287.1"/>
    <property type="molecule type" value="Genomic_DNA"/>
</dbReference>
<sequence>MMKEAQGPALERRITHPWIQASKPEEATTKEKEDIQEQSNKHEETTKSGQPLSFCPGKEVIRDKKDKEKDELPKVPNEKKPLEKVVIHNGHPDQTVTIRGNLTTECRTGLIKILHKYADAFGLTPTDMTGIPRLIAEHEIKHTLT</sequence>
<feature type="compositionally biased region" description="Basic and acidic residues" evidence="1">
    <location>
        <begin position="59"/>
        <end position="80"/>
    </location>
</feature>
<evidence type="ECO:0000313" key="2">
    <source>
        <dbReference type="EMBL" id="GFA78287.1"/>
    </source>
</evidence>
<name>A0A699K6Z8_TANCI</name>
<keyword evidence="2" id="KW-0548">Nucleotidyltransferase</keyword>
<keyword evidence="2" id="KW-0695">RNA-directed DNA polymerase</keyword>
<keyword evidence="2" id="KW-0808">Transferase</keyword>
<comment type="caution">
    <text evidence="2">The sequence shown here is derived from an EMBL/GenBank/DDBJ whole genome shotgun (WGS) entry which is preliminary data.</text>
</comment>
<feature type="region of interest" description="Disordered" evidence="1">
    <location>
        <begin position="1"/>
        <end position="80"/>
    </location>
</feature>